<reference evidence="2" key="1">
    <citation type="submission" date="2022-01" db="EMBL/GenBank/DDBJ databases">
        <authorList>
            <person name="Braso-Vives M."/>
        </authorList>
    </citation>
    <scope>NUCLEOTIDE SEQUENCE</scope>
</reference>
<feature type="region of interest" description="Disordered" evidence="1">
    <location>
        <begin position="66"/>
        <end position="90"/>
    </location>
</feature>
<evidence type="ECO:0000313" key="3">
    <source>
        <dbReference type="Proteomes" id="UP000838412"/>
    </source>
</evidence>
<evidence type="ECO:0000313" key="2">
    <source>
        <dbReference type="EMBL" id="CAH1254473.1"/>
    </source>
</evidence>
<feature type="compositionally biased region" description="Gly residues" evidence="1">
    <location>
        <begin position="1"/>
        <end position="11"/>
    </location>
</feature>
<protein>
    <submittedName>
        <fullName evidence="2">Hypp1362 protein</fullName>
    </submittedName>
</protein>
<dbReference type="EMBL" id="OV696687">
    <property type="protein sequence ID" value="CAH1254473.1"/>
    <property type="molecule type" value="Genomic_DNA"/>
</dbReference>
<accession>A0A8J9ZJB2</accession>
<organism evidence="2 3">
    <name type="scientific">Branchiostoma lanceolatum</name>
    <name type="common">Common lancelet</name>
    <name type="synonym">Amphioxus lanceolatum</name>
    <dbReference type="NCBI Taxonomy" id="7740"/>
    <lineage>
        <taxon>Eukaryota</taxon>
        <taxon>Metazoa</taxon>
        <taxon>Chordata</taxon>
        <taxon>Cephalochordata</taxon>
        <taxon>Leptocardii</taxon>
        <taxon>Amphioxiformes</taxon>
        <taxon>Branchiostomatidae</taxon>
        <taxon>Branchiostoma</taxon>
    </lineage>
</organism>
<evidence type="ECO:0000256" key="1">
    <source>
        <dbReference type="SAM" id="MobiDB-lite"/>
    </source>
</evidence>
<dbReference type="AlphaFoldDB" id="A0A8J9ZJB2"/>
<proteinExistence type="predicted"/>
<feature type="region of interest" description="Disordered" evidence="1">
    <location>
        <begin position="1"/>
        <end position="21"/>
    </location>
</feature>
<name>A0A8J9ZJB2_BRALA</name>
<keyword evidence="3" id="KW-1185">Reference proteome</keyword>
<dbReference type="Proteomes" id="UP000838412">
    <property type="component" value="Chromosome 2"/>
</dbReference>
<gene>
    <name evidence="2" type="primary">Hypp1362</name>
    <name evidence="2" type="ORF">BLAG_LOCUS13867</name>
</gene>
<sequence>MARLRSGGGRGRCTRGRTRRGPPWSIVAFVNVVHHGLKGRNCAECHGFTNVDCEGPPGTTTAERLWERDMEGERQRKRCREGKREGKREG</sequence>